<organism evidence="1 2">
    <name type="scientific">Candidatus Hakubella thermalkaliphila</name>
    <dbReference type="NCBI Taxonomy" id="2754717"/>
    <lineage>
        <taxon>Bacteria</taxon>
        <taxon>Bacillati</taxon>
        <taxon>Actinomycetota</taxon>
        <taxon>Actinomycetota incertae sedis</taxon>
        <taxon>Candidatus Hakubellales</taxon>
        <taxon>Candidatus Hakubellaceae</taxon>
        <taxon>Candidatus Hakubella</taxon>
    </lineage>
</organism>
<dbReference type="EMBL" id="BLSA01000120">
    <property type="protein sequence ID" value="GFP32653.1"/>
    <property type="molecule type" value="Genomic_DNA"/>
</dbReference>
<reference evidence="1 2" key="1">
    <citation type="journal article" date="2020" name="Front. Microbiol.">
        <title>Single-cell genomics of novel Actinobacteria with the Wood-Ljungdahl pathway discovered in a serpentinizing system.</title>
        <authorList>
            <person name="Merino N."/>
            <person name="Kawai M."/>
            <person name="Boyd E.S."/>
            <person name="Colman D.R."/>
            <person name="McGlynn S.E."/>
            <person name="Nealson K.H."/>
            <person name="Kurokawa K."/>
            <person name="Hongoh Y."/>
        </authorList>
    </citation>
    <scope>NUCLEOTIDE SEQUENCE [LARGE SCALE GENOMIC DNA]</scope>
    <source>
        <strain evidence="1 2">S42</strain>
    </source>
</reference>
<accession>A0A6V8PK54</accession>
<protein>
    <submittedName>
        <fullName evidence="1">Uncharacterized protein</fullName>
    </submittedName>
</protein>
<evidence type="ECO:0000313" key="2">
    <source>
        <dbReference type="Proteomes" id="UP000568877"/>
    </source>
</evidence>
<evidence type="ECO:0000313" key="1">
    <source>
        <dbReference type="EMBL" id="GFP32653.1"/>
    </source>
</evidence>
<comment type="caution">
    <text evidence="1">The sequence shown here is derived from an EMBL/GenBank/DDBJ whole genome shotgun (WGS) entry which is preliminary data.</text>
</comment>
<name>A0A6V8PK54_9ACTN</name>
<gene>
    <name evidence="1" type="ORF">HKBW3S42_00959</name>
</gene>
<dbReference type="AlphaFoldDB" id="A0A6V8PK54"/>
<sequence>MGMFDTVCFDKAYTCPLCHGKIDSIQVKEFENVLENYRVKDCPSHAEEIRIIKDELFCDTCSKHIGKSIYIVVGRGILLGIVDTLEEAKKLLNDLNLEKLVLWYHDLYRRYMNEQKEKKFI</sequence>
<dbReference type="Proteomes" id="UP000568877">
    <property type="component" value="Unassembled WGS sequence"/>
</dbReference>
<proteinExistence type="predicted"/>